<dbReference type="PANTHER" id="PTHR46552:SF1">
    <property type="entry name" value="NADH-UBIQUINONE OXIDOREDUCTASE CHAIN 2"/>
    <property type="match status" value="1"/>
</dbReference>
<reference evidence="20" key="1">
    <citation type="submission" date="2017-10" db="EMBL/GenBank/DDBJ databases">
        <title>Mitogenomes of tropical arthropods.</title>
        <authorList>
            <person name="Pires Paula D."/>
            <person name="Coiti Togawa R."/>
        </authorList>
    </citation>
    <scope>NUCLEOTIDE SEQUENCE</scope>
</reference>
<evidence type="ECO:0000259" key="19">
    <source>
        <dbReference type="Pfam" id="PF00361"/>
    </source>
</evidence>
<evidence type="ECO:0000256" key="2">
    <source>
        <dbReference type="ARBA" id="ARBA00004448"/>
    </source>
</evidence>
<proteinExistence type="inferred from homology"/>
<feature type="transmembrane region" description="Helical" evidence="18">
    <location>
        <begin position="265"/>
        <end position="286"/>
    </location>
</feature>
<evidence type="ECO:0000256" key="14">
    <source>
        <dbReference type="ARBA" id="ARBA00023075"/>
    </source>
</evidence>
<evidence type="ECO:0000313" key="20">
    <source>
        <dbReference type="EMBL" id="AWN56312.1"/>
    </source>
</evidence>
<dbReference type="Pfam" id="PF00361">
    <property type="entry name" value="Proton_antipo_M"/>
    <property type="match status" value="1"/>
</dbReference>
<dbReference type="GO" id="GO:0005743">
    <property type="term" value="C:mitochondrial inner membrane"/>
    <property type="evidence" value="ECO:0007669"/>
    <property type="project" value="UniProtKB-SubCell"/>
</dbReference>
<evidence type="ECO:0000256" key="12">
    <source>
        <dbReference type="ARBA" id="ARBA00022989"/>
    </source>
</evidence>
<feature type="transmembrane region" description="Helical" evidence="18">
    <location>
        <begin position="85"/>
        <end position="105"/>
    </location>
</feature>
<keyword evidence="8 18" id="KW-0812">Transmembrane</keyword>
<keyword evidence="11 18" id="KW-0249">Electron transport</keyword>
<keyword evidence="14 18" id="KW-0830">Ubiquinone</keyword>
<feature type="transmembrane region" description="Helical" evidence="18">
    <location>
        <begin position="230"/>
        <end position="253"/>
    </location>
</feature>
<dbReference type="InterPro" id="IPR003917">
    <property type="entry name" value="NADH_UbQ_OxRdtase_chain2"/>
</dbReference>
<keyword evidence="15 18" id="KW-0496">Mitochondrion</keyword>
<keyword evidence="9 18" id="KW-0999">Mitochondrion inner membrane</keyword>
<evidence type="ECO:0000256" key="9">
    <source>
        <dbReference type="ARBA" id="ARBA00022792"/>
    </source>
</evidence>
<feature type="transmembrane region" description="Helical" evidence="18">
    <location>
        <begin position="50"/>
        <end position="73"/>
    </location>
</feature>
<dbReference type="GO" id="GO:0006120">
    <property type="term" value="P:mitochondrial electron transport, NADH to ubiquinone"/>
    <property type="evidence" value="ECO:0007669"/>
    <property type="project" value="InterPro"/>
</dbReference>
<comment type="subcellular location">
    <subcellularLocation>
        <location evidence="2 18">Mitochondrion inner membrane</location>
        <topology evidence="2 18">Multi-pass membrane protein</topology>
    </subcellularLocation>
</comment>
<dbReference type="InterPro" id="IPR050175">
    <property type="entry name" value="Complex_I_Subunit_2"/>
</dbReference>
<feature type="transmembrane region" description="Helical" evidence="18">
    <location>
        <begin position="140"/>
        <end position="159"/>
    </location>
</feature>
<evidence type="ECO:0000256" key="5">
    <source>
        <dbReference type="ARBA" id="ARBA00021008"/>
    </source>
</evidence>
<protein>
    <recommendedName>
        <fullName evidence="5 18">NADH-ubiquinone oxidoreductase chain 2</fullName>
        <ecNumber evidence="4 18">7.1.1.2</ecNumber>
    </recommendedName>
</protein>
<dbReference type="EMBL" id="MG253275">
    <property type="protein sequence ID" value="AWN56312.1"/>
    <property type="molecule type" value="Genomic_DNA"/>
</dbReference>
<accession>A0A343YVL7</accession>
<evidence type="ECO:0000256" key="10">
    <source>
        <dbReference type="ARBA" id="ARBA00022967"/>
    </source>
</evidence>
<name>A0A343YVL7_9CUCU</name>
<evidence type="ECO:0000256" key="6">
    <source>
        <dbReference type="ARBA" id="ARBA00022448"/>
    </source>
</evidence>
<comment type="function">
    <text evidence="18">Core subunit of the mitochondrial membrane respiratory chain NADH dehydrogenase (Complex I) which catalyzes electron transfer from NADH through the respiratory chain, using ubiquinone as an electron acceptor. Essential for the catalytic activity and assembly of complex I.</text>
</comment>
<evidence type="ECO:0000256" key="15">
    <source>
        <dbReference type="ARBA" id="ARBA00023128"/>
    </source>
</evidence>
<evidence type="ECO:0000256" key="13">
    <source>
        <dbReference type="ARBA" id="ARBA00023027"/>
    </source>
</evidence>
<comment type="catalytic activity">
    <reaction evidence="17 18">
        <text>a ubiquinone + NADH + 5 H(+)(in) = a ubiquinol + NAD(+) + 4 H(+)(out)</text>
        <dbReference type="Rhea" id="RHEA:29091"/>
        <dbReference type="Rhea" id="RHEA-COMP:9565"/>
        <dbReference type="Rhea" id="RHEA-COMP:9566"/>
        <dbReference type="ChEBI" id="CHEBI:15378"/>
        <dbReference type="ChEBI" id="CHEBI:16389"/>
        <dbReference type="ChEBI" id="CHEBI:17976"/>
        <dbReference type="ChEBI" id="CHEBI:57540"/>
        <dbReference type="ChEBI" id="CHEBI:57945"/>
        <dbReference type="EC" id="7.1.1.2"/>
    </reaction>
</comment>
<evidence type="ECO:0000256" key="17">
    <source>
        <dbReference type="ARBA" id="ARBA00049551"/>
    </source>
</evidence>
<evidence type="ECO:0000256" key="3">
    <source>
        <dbReference type="ARBA" id="ARBA00007012"/>
    </source>
</evidence>
<keyword evidence="10 18" id="KW-1278">Translocase</keyword>
<evidence type="ECO:0000256" key="7">
    <source>
        <dbReference type="ARBA" id="ARBA00022660"/>
    </source>
</evidence>
<feature type="transmembrane region" description="Helical" evidence="18">
    <location>
        <begin position="307"/>
        <end position="326"/>
    </location>
</feature>
<dbReference type="PRINTS" id="PR01436">
    <property type="entry name" value="NADHDHGNASE2"/>
</dbReference>
<feature type="domain" description="NADH:quinone oxidoreductase/Mrp antiporter transmembrane" evidence="19">
    <location>
        <begin position="16"/>
        <end position="276"/>
    </location>
</feature>
<keyword evidence="13 18" id="KW-0520">NAD</keyword>
<feature type="transmembrane region" description="Helical" evidence="18">
    <location>
        <begin position="166"/>
        <end position="184"/>
    </location>
</feature>
<feature type="transmembrane region" description="Helical" evidence="18">
    <location>
        <begin position="190"/>
        <end position="209"/>
    </location>
</feature>
<dbReference type="GO" id="GO:0008137">
    <property type="term" value="F:NADH dehydrogenase (ubiquinone) activity"/>
    <property type="evidence" value="ECO:0007669"/>
    <property type="project" value="UniProtKB-EC"/>
</dbReference>
<keyword evidence="6" id="KW-0813">Transport</keyword>
<evidence type="ECO:0000256" key="8">
    <source>
        <dbReference type="ARBA" id="ARBA00022692"/>
    </source>
</evidence>
<evidence type="ECO:0000256" key="1">
    <source>
        <dbReference type="ARBA" id="ARBA00003257"/>
    </source>
</evidence>
<sequence>MFLFVLVNSSLITISSYSWFMMWIGLEMNMFSFIPLMSENKNKLNSEASLKYFIIQSIASMMILMSILSELILNNSIELLSTPQSYLFSSALFMKLGMAPFHFWFPEIIEGMNWFNTLILLTWQKLAPFVILMYNFNMNLYYSVIIISSMLLSGILSWNQTNFKKILVYSSINHMGWMLSIIFLNKTFFLIYFLFYSLNSILLILPLKVNKINQLQQFYSSLNLNKTQKFMFSLNLLSLGGLPPFTGFFIKWMVLSTLIYNNHNFLGLTMVFLTLMMLFIYTRLTFPSFILKFEEFQFKSKFYSKFDIMNFFNLTSMTWFLVIYSFL</sequence>
<evidence type="ECO:0000256" key="16">
    <source>
        <dbReference type="ARBA" id="ARBA00023136"/>
    </source>
</evidence>
<organism evidence="20">
    <name type="scientific">Nephaspis sp. DPP-2018</name>
    <dbReference type="NCBI Taxonomy" id="2136114"/>
    <lineage>
        <taxon>Eukaryota</taxon>
        <taxon>Metazoa</taxon>
        <taxon>Ecdysozoa</taxon>
        <taxon>Arthropoda</taxon>
        <taxon>Hexapoda</taxon>
        <taxon>Insecta</taxon>
        <taxon>Pterygota</taxon>
        <taxon>Neoptera</taxon>
        <taxon>Endopterygota</taxon>
        <taxon>Coleoptera</taxon>
        <taxon>Polyphaga</taxon>
        <taxon>Cucujiformia</taxon>
        <taxon>Coccinelloidea</taxon>
        <taxon>Coccinellidae</taxon>
        <taxon>Scymninae</taxon>
        <taxon>Scymnini</taxon>
        <taxon>Nephaspis</taxon>
    </lineage>
</organism>
<keyword evidence="16 18" id="KW-0472">Membrane</keyword>
<dbReference type="PANTHER" id="PTHR46552">
    <property type="entry name" value="NADH-UBIQUINONE OXIDOREDUCTASE CHAIN 2"/>
    <property type="match status" value="1"/>
</dbReference>
<comment type="function">
    <text evidence="1">Core subunit of the mitochondrial membrane respiratory chain NADH dehydrogenase (Complex I) that is believed to belong to the minimal assembly required for catalysis. Complex I functions in the transfer of electrons from NADH to the respiratory chain. The immediate electron acceptor for the enzyme is believed to be ubiquinone.</text>
</comment>
<evidence type="ECO:0000256" key="11">
    <source>
        <dbReference type="ARBA" id="ARBA00022982"/>
    </source>
</evidence>
<dbReference type="EC" id="7.1.1.2" evidence="4 18"/>
<dbReference type="InterPro" id="IPR001750">
    <property type="entry name" value="ND/Mrp_TM"/>
</dbReference>
<geneLocation type="mitochondrion" evidence="20"/>
<evidence type="ECO:0000256" key="4">
    <source>
        <dbReference type="ARBA" id="ARBA00012944"/>
    </source>
</evidence>
<comment type="similarity">
    <text evidence="3 18">Belongs to the complex I subunit 2 family.</text>
</comment>
<keyword evidence="7 18" id="KW-0679">Respiratory chain</keyword>
<dbReference type="AlphaFoldDB" id="A0A343YVL7"/>
<keyword evidence="12 18" id="KW-1133">Transmembrane helix</keyword>
<evidence type="ECO:0000256" key="18">
    <source>
        <dbReference type="RuleBase" id="RU003403"/>
    </source>
</evidence>